<evidence type="ECO:0000256" key="1">
    <source>
        <dbReference type="ARBA" id="ARBA00022737"/>
    </source>
</evidence>
<dbReference type="RefSeq" id="XP_013414760.1">
    <property type="nucleotide sequence ID" value="XM_013559306.1"/>
</dbReference>
<dbReference type="CDD" id="cd05819">
    <property type="entry name" value="NHL"/>
    <property type="match status" value="1"/>
</dbReference>
<dbReference type="GO" id="GO:0000209">
    <property type="term" value="P:protein polyubiquitination"/>
    <property type="evidence" value="ECO:0007669"/>
    <property type="project" value="TreeGrafter"/>
</dbReference>
<dbReference type="InParanoid" id="A0A1S3JWF5"/>
<feature type="compositionally biased region" description="Polar residues" evidence="3">
    <location>
        <begin position="226"/>
        <end position="235"/>
    </location>
</feature>
<dbReference type="Pfam" id="PF01436">
    <property type="entry name" value="NHL"/>
    <property type="match status" value="1"/>
</dbReference>
<dbReference type="STRING" id="7574.A0A1S3JWF5"/>
<dbReference type="PANTHER" id="PTHR24104">
    <property type="entry name" value="E3 UBIQUITIN-PROTEIN LIGASE NHLRC1-RELATED"/>
    <property type="match status" value="1"/>
</dbReference>
<dbReference type="InterPro" id="IPR011042">
    <property type="entry name" value="6-blade_b-propeller_TolB-like"/>
</dbReference>
<proteinExistence type="predicted"/>
<evidence type="ECO:0000256" key="3">
    <source>
        <dbReference type="SAM" id="MobiDB-lite"/>
    </source>
</evidence>
<name>A0A1S3JWF5_LINAN</name>
<keyword evidence="4" id="KW-1185">Reference proteome</keyword>
<organism evidence="4 5">
    <name type="scientific">Lingula anatina</name>
    <name type="common">Brachiopod</name>
    <name type="synonym">Lingula unguis</name>
    <dbReference type="NCBI Taxonomy" id="7574"/>
    <lineage>
        <taxon>Eukaryota</taxon>
        <taxon>Metazoa</taxon>
        <taxon>Spiralia</taxon>
        <taxon>Lophotrochozoa</taxon>
        <taxon>Brachiopoda</taxon>
        <taxon>Linguliformea</taxon>
        <taxon>Lingulata</taxon>
        <taxon>Lingulida</taxon>
        <taxon>Linguloidea</taxon>
        <taxon>Lingulidae</taxon>
        <taxon>Lingula</taxon>
    </lineage>
</organism>
<feature type="repeat" description="NHL" evidence="2">
    <location>
        <begin position="490"/>
        <end position="523"/>
    </location>
</feature>
<dbReference type="AlphaFoldDB" id="A0A1S3JWF5"/>
<dbReference type="GO" id="GO:0043161">
    <property type="term" value="P:proteasome-mediated ubiquitin-dependent protein catabolic process"/>
    <property type="evidence" value="ECO:0007669"/>
    <property type="project" value="TreeGrafter"/>
</dbReference>
<keyword evidence="1" id="KW-0677">Repeat</keyword>
<protein>
    <submittedName>
        <fullName evidence="5">Uncharacterized protein LOC106176753</fullName>
    </submittedName>
</protein>
<feature type="compositionally biased region" description="Polar residues" evidence="3">
    <location>
        <begin position="186"/>
        <end position="206"/>
    </location>
</feature>
<dbReference type="Proteomes" id="UP000085678">
    <property type="component" value="Unplaced"/>
</dbReference>
<dbReference type="PROSITE" id="PS51125">
    <property type="entry name" value="NHL"/>
    <property type="match status" value="3"/>
</dbReference>
<reference evidence="5" key="1">
    <citation type="submission" date="2025-08" db="UniProtKB">
        <authorList>
            <consortium name="RefSeq"/>
        </authorList>
    </citation>
    <scope>IDENTIFICATION</scope>
    <source>
        <tissue evidence="5">Gonads</tissue>
    </source>
</reference>
<dbReference type="InterPro" id="IPR050952">
    <property type="entry name" value="TRIM-NHL_E3_ligases"/>
</dbReference>
<dbReference type="GeneID" id="106176753"/>
<evidence type="ECO:0000313" key="4">
    <source>
        <dbReference type="Proteomes" id="UP000085678"/>
    </source>
</evidence>
<dbReference type="Gene3D" id="2.120.10.30">
    <property type="entry name" value="TolB, C-terminal domain"/>
    <property type="match status" value="1"/>
</dbReference>
<feature type="region of interest" description="Disordered" evidence="3">
    <location>
        <begin position="185"/>
        <end position="206"/>
    </location>
</feature>
<dbReference type="KEGG" id="lak:106176753"/>
<feature type="region of interest" description="Disordered" evidence="3">
    <location>
        <begin position="226"/>
        <end position="247"/>
    </location>
</feature>
<feature type="repeat" description="NHL" evidence="2">
    <location>
        <begin position="310"/>
        <end position="346"/>
    </location>
</feature>
<dbReference type="GO" id="GO:0008270">
    <property type="term" value="F:zinc ion binding"/>
    <property type="evidence" value="ECO:0007669"/>
    <property type="project" value="UniProtKB-KW"/>
</dbReference>
<accession>A0A1S3JWF5</accession>
<gene>
    <name evidence="5" type="primary">LOC106176753</name>
</gene>
<dbReference type="GO" id="GO:0061630">
    <property type="term" value="F:ubiquitin protein ligase activity"/>
    <property type="evidence" value="ECO:0007669"/>
    <property type="project" value="TreeGrafter"/>
</dbReference>
<evidence type="ECO:0000256" key="2">
    <source>
        <dbReference type="PROSITE-ProRule" id="PRU00504"/>
    </source>
</evidence>
<dbReference type="SUPFAM" id="SSF101898">
    <property type="entry name" value="NHL repeat"/>
    <property type="match status" value="1"/>
</dbReference>
<sequence length="524" mass="58089">MSCQADCEDAKDVLDELQKNRLYLLFIERQCAEHVKVLKDNEVKISQQQDEMRNTIDAHCERVINIIRQHQAKLHSKVNTVADEDMRQVKTKMAELSLFQNQIEGSLALASSVSHSRSKAEVKRVAQQIYDQNKLLKEKDALKHHPVSPRSFKFIPNDKFIKGVTDDMTSPLGILELGLTGKESPESTVQLPVTPSIESDTPCSVTPSTITPNTLPCNPTHSCHQQPATTVSQGDKAQPNVGPGKQEMCTIRPKATIVQEFNARSKSDANDPWIAGVAIAKDSTMLVTDFNNHKIKVFKKSGNLIYEWSGDGGHHLDHPWDISCGQDGNIAVASTGNDSLFILDSTFQVKKSLVAPKCRGVVWLSQNELAFVGDSTKAVTLVNINGAKLKTIAIDSQGNQLFDHPWFLTKTRKNVIVVSDNGKYCMCGLTLEGDVVFRYGRKGSGEGEEMSEPRGVCVDKLGNIMVADWVTHRVHLVSPDGKFIRDLVTKDDGLQYPRGIEVDSDGHLVVTECKGKIQIFKYRD</sequence>
<dbReference type="PANTHER" id="PTHR24104:SF25">
    <property type="entry name" value="PROTEIN LIN-41"/>
    <property type="match status" value="1"/>
</dbReference>
<evidence type="ECO:0000313" key="5">
    <source>
        <dbReference type="RefSeq" id="XP_013414760.1"/>
    </source>
</evidence>
<dbReference type="OrthoDB" id="6124404at2759"/>
<dbReference type="InterPro" id="IPR001258">
    <property type="entry name" value="NHL_repeat"/>
</dbReference>
<feature type="repeat" description="NHL" evidence="2">
    <location>
        <begin position="445"/>
        <end position="480"/>
    </location>
</feature>